<dbReference type="GO" id="GO:0016020">
    <property type="term" value="C:membrane"/>
    <property type="evidence" value="ECO:0007669"/>
    <property type="project" value="UniProtKB-SubCell"/>
</dbReference>
<name>A0A8J8TQV4_9EURY</name>
<feature type="compositionally biased region" description="Basic and acidic residues" evidence="5">
    <location>
        <begin position="320"/>
        <end position="349"/>
    </location>
</feature>
<evidence type="ECO:0000256" key="4">
    <source>
        <dbReference type="ARBA" id="ARBA00023136"/>
    </source>
</evidence>
<feature type="transmembrane region" description="Helical" evidence="6">
    <location>
        <begin position="378"/>
        <end position="400"/>
    </location>
</feature>
<evidence type="ECO:0000256" key="5">
    <source>
        <dbReference type="SAM" id="MobiDB-lite"/>
    </source>
</evidence>
<evidence type="ECO:0000256" key="3">
    <source>
        <dbReference type="ARBA" id="ARBA00022989"/>
    </source>
</evidence>
<keyword evidence="4 6" id="KW-0472">Membrane</keyword>
<feature type="transmembrane region" description="Helical" evidence="6">
    <location>
        <begin position="172"/>
        <end position="205"/>
    </location>
</feature>
<feature type="transmembrane region" description="Helical" evidence="6">
    <location>
        <begin position="6"/>
        <end position="23"/>
    </location>
</feature>
<protein>
    <submittedName>
        <fullName evidence="8">Protease</fullName>
    </submittedName>
</protein>
<feature type="transmembrane region" description="Helical" evidence="6">
    <location>
        <begin position="102"/>
        <end position="120"/>
    </location>
</feature>
<evidence type="ECO:0000256" key="6">
    <source>
        <dbReference type="SAM" id="Phobius"/>
    </source>
</evidence>
<keyword evidence="3 6" id="KW-1133">Transmembrane helix</keyword>
<dbReference type="InterPro" id="IPR035952">
    <property type="entry name" value="Rhomboid-like_sf"/>
</dbReference>
<keyword evidence="8" id="KW-0645">Protease</keyword>
<feature type="transmembrane region" description="Helical" evidence="6">
    <location>
        <begin position="225"/>
        <end position="248"/>
    </location>
</feature>
<dbReference type="RefSeq" id="WP_148859575.1">
    <property type="nucleotide sequence ID" value="NZ_PHNJ01000012.1"/>
</dbReference>
<evidence type="ECO:0000259" key="7">
    <source>
        <dbReference type="Pfam" id="PF01694"/>
    </source>
</evidence>
<evidence type="ECO:0000256" key="1">
    <source>
        <dbReference type="ARBA" id="ARBA00004141"/>
    </source>
</evidence>
<feature type="transmembrane region" description="Helical" evidence="6">
    <location>
        <begin position="140"/>
        <end position="163"/>
    </location>
</feature>
<dbReference type="Proteomes" id="UP000766904">
    <property type="component" value="Unassembled WGS sequence"/>
</dbReference>
<proteinExistence type="predicted"/>
<dbReference type="SUPFAM" id="SSF144091">
    <property type="entry name" value="Rhomboid-like"/>
    <property type="match status" value="1"/>
</dbReference>
<dbReference type="OrthoDB" id="205691at2157"/>
<dbReference type="EMBL" id="PHNJ01000012">
    <property type="protein sequence ID" value="TYL37089.1"/>
    <property type="molecule type" value="Genomic_DNA"/>
</dbReference>
<feature type="region of interest" description="Disordered" evidence="5">
    <location>
        <begin position="319"/>
        <end position="349"/>
    </location>
</feature>
<evidence type="ECO:0000256" key="2">
    <source>
        <dbReference type="ARBA" id="ARBA00022692"/>
    </source>
</evidence>
<keyword evidence="9" id="KW-1185">Reference proteome</keyword>
<sequence length="599" mass="64428">MDPITVVVAGLVVVALLGSVAIVRRLHRPDRPWIEIARARLVMGVPWGSLVVIGAVCFVYLFVQDGITNPADPVTVPYRAWSYFYPFGMLTASFSHVGPTHLVGNVLGAAVVAPIAEYAWGHYPDEGDAEAADSWRSNPWVRALVVFPLVVFAIGIGTSLFALGPVIGFSGLVFAFAGFAIVHYPIVTLVGTLGVQGALLTIVRALRDPVSVYVAEPSPPGPPTWATIAIQGHALGFFIGVVLGIVLLRRRGSRTDPLHLWIAILLFGFAKSLWAIYWFGGDNTFVLFRGPGVVAVTVLAVLITLAVAGSERSVVPRRFRTADTRPSDRSSPETRSLEIVDGRSSHTDPATRLERITEIARGTRTDERRSGPSRRRTAFLTILVVTAVLAGIAVPANLLVVEGGDPSSESHVEIEGYTVEYAESVENELVSPVAVGPLDDAITLESSGVIVTSDQRQIWLEAVTSQRLAFTGEETVYVGGPGWREAVHVERTGWEPIGNETVYQVWIQEDGGERQLAHESNGSEADVRIDDREVAVASEDGEFALEVTEADGDDVTTAPIPEENESTEVGGLTFEHDDGTIYAVSNGTEVAVATEETYS</sequence>
<dbReference type="GO" id="GO:0006508">
    <property type="term" value="P:proteolysis"/>
    <property type="evidence" value="ECO:0007669"/>
    <property type="project" value="UniProtKB-KW"/>
</dbReference>
<keyword evidence="8" id="KW-0378">Hydrolase</keyword>
<gene>
    <name evidence="8" type="ORF">CV102_18915</name>
</gene>
<feature type="transmembrane region" description="Helical" evidence="6">
    <location>
        <begin position="260"/>
        <end position="280"/>
    </location>
</feature>
<keyword evidence="2 6" id="KW-0812">Transmembrane</keyword>
<dbReference type="Pfam" id="PF01694">
    <property type="entry name" value="Rhomboid"/>
    <property type="match status" value="1"/>
</dbReference>
<evidence type="ECO:0000313" key="9">
    <source>
        <dbReference type="Proteomes" id="UP000766904"/>
    </source>
</evidence>
<feature type="transmembrane region" description="Helical" evidence="6">
    <location>
        <begin position="286"/>
        <end position="308"/>
    </location>
</feature>
<accession>A0A8J8TQV4</accession>
<feature type="transmembrane region" description="Helical" evidence="6">
    <location>
        <begin position="78"/>
        <end position="95"/>
    </location>
</feature>
<feature type="domain" description="Peptidase S54 rhomboid" evidence="7">
    <location>
        <begin position="88"/>
        <end position="249"/>
    </location>
</feature>
<dbReference type="GO" id="GO:0004252">
    <property type="term" value="F:serine-type endopeptidase activity"/>
    <property type="evidence" value="ECO:0007669"/>
    <property type="project" value="InterPro"/>
</dbReference>
<dbReference type="Gene3D" id="1.20.1540.10">
    <property type="entry name" value="Rhomboid-like"/>
    <property type="match status" value="1"/>
</dbReference>
<organism evidence="8 9">
    <name type="scientific">Natronococcus pandeyae</name>
    <dbReference type="NCBI Taxonomy" id="2055836"/>
    <lineage>
        <taxon>Archaea</taxon>
        <taxon>Methanobacteriati</taxon>
        <taxon>Methanobacteriota</taxon>
        <taxon>Stenosarchaea group</taxon>
        <taxon>Halobacteria</taxon>
        <taxon>Halobacteriales</taxon>
        <taxon>Natrialbaceae</taxon>
        <taxon>Natronococcus</taxon>
    </lineage>
</organism>
<comment type="subcellular location">
    <subcellularLocation>
        <location evidence="1">Membrane</location>
        <topology evidence="1">Multi-pass membrane protein</topology>
    </subcellularLocation>
</comment>
<reference evidence="8" key="1">
    <citation type="submission" date="2017-11" db="EMBL/GenBank/DDBJ databases">
        <authorList>
            <person name="Kajale S.C."/>
            <person name="Sharma A."/>
        </authorList>
    </citation>
    <scope>NUCLEOTIDE SEQUENCE</scope>
    <source>
        <strain evidence="8">LS1_42</strain>
    </source>
</reference>
<feature type="transmembrane region" description="Helical" evidence="6">
    <location>
        <begin position="44"/>
        <end position="63"/>
    </location>
</feature>
<dbReference type="InterPro" id="IPR022764">
    <property type="entry name" value="Peptidase_S54_rhomboid_dom"/>
</dbReference>
<comment type="caution">
    <text evidence="8">The sequence shown here is derived from an EMBL/GenBank/DDBJ whole genome shotgun (WGS) entry which is preliminary data.</text>
</comment>
<dbReference type="AlphaFoldDB" id="A0A8J8TQV4"/>
<evidence type="ECO:0000313" key="8">
    <source>
        <dbReference type="EMBL" id="TYL37089.1"/>
    </source>
</evidence>